<evidence type="ECO:0000313" key="1">
    <source>
        <dbReference type="EMBL" id="AIY89918.1"/>
    </source>
</evidence>
<proteinExistence type="predicted"/>
<dbReference type="GeneID" id="24797466"/>
<organism evidence="1 2">
    <name type="scientific">Geoglobus acetivorans</name>
    <dbReference type="NCBI Taxonomy" id="565033"/>
    <lineage>
        <taxon>Archaea</taxon>
        <taxon>Methanobacteriati</taxon>
        <taxon>Methanobacteriota</taxon>
        <taxon>Archaeoglobi</taxon>
        <taxon>Archaeoglobales</taxon>
        <taxon>Archaeoglobaceae</taxon>
        <taxon>Geoglobus</taxon>
    </lineage>
</organism>
<protein>
    <submittedName>
        <fullName evidence="1">Uncharacterized protein</fullName>
    </submittedName>
</protein>
<evidence type="ECO:0000313" key="2">
    <source>
        <dbReference type="Proteomes" id="UP000030624"/>
    </source>
</evidence>
<dbReference type="HOGENOM" id="CLU_2581246_0_0_2"/>
<dbReference type="STRING" id="565033.GACE_0871"/>
<gene>
    <name evidence="1" type="ORF">GACE_0871</name>
</gene>
<dbReference type="KEGG" id="gac:GACE_0871"/>
<reference evidence="1 2" key="1">
    <citation type="journal article" date="2015" name="Appl. Environ. Microbiol.">
        <title>The Geoglobus acetivorans genome: Fe(III) reduction, acetate utilization, autotrophic growth, and degradation of aromatic compounds in a hyperthermophilic archaeon.</title>
        <authorList>
            <person name="Mardanov A.V."/>
            <person name="Slododkina G.B."/>
            <person name="Slobodkin A.I."/>
            <person name="Beletsky A.V."/>
            <person name="Gavrilov S.N."/>
            <person name="Kublanov I.V."/>
            <person name="Bonch-Osmolovskaya E.A."/>
            <person name="Skryabin K.G."/>
            <person name="Ravin N.V."/>
        </authorList>
    </citation>
    <scope>NUCLEOTIDE SEQUENCE [LARGE SCALE GENOMIC DNA]</scope>
    <source>
        <strain evidence="1 2">SBH6</strain>
    </source>
</reference>
<dbReference type="AlphaFoldDB" id="A0A0A7GDL3"/>
<dbReference type="Proteomes" id="UP000030624">
    <property type="component" value="Chromosome"/>
</dbReference>
<sequence>MIEVIRVTELQNKRKSIEVICPKCGNPGRLRMSRANIFGDIKFRVIHGREYRQRVCSFGLNSEEYDGLYEVFMSIKGAQK</sequence>
<name>A0A0A7GDL3_GEOAI</name>
<accession>A0A0A7GDL3</accession>
<dbReference type="EMBL" id="CP009552">
    <property type="protein sequence ID" value="AIY89918.1"/>
    <property type="molecule type" value="Genomic_DNA"/>
</dbReference>
<dbReference type="RefSeq" id="WP_048091479.1">
    <property type="nucleotide sequence ID" value="NZ_CP009552.1"/>
</dbReference>